<gene>
    <name evidence="2" type="ORF">AAEO60_03755</name>
</gene>
<dbReference type="CDD" id="cd06588">
    <property type="entry name" value="PhnB_like"/>
    <property type="match status" value="1"/>
</dbReference>
<dbReference type="RefSeq" id="WP_341672305.1">
    <property type="nucleotide sequence ID" value="NZ_JBBYHV010000001.1"/>
</dbReference>
<dbReference type="InterPro" id="IPR009725">
    <property type="entry name" value="3_dmu_93_MTrfase"/>
</dbReference>
<dbReference type="SUPFAM" id="SSF54593">
    <property type="entry name" value="Glyoxalase/Bleomycin resistance protein/Dihydroxybiphenyl dioxygenase"/>
    <property type="match status" value="1"/>
</dbReference>
<dbReference type="PANTHER" id="PTHR33990:SF2">
    <property type="entry name" value="PHNB-LIKE DOMAIN-CONTAINING PROTEIN"/>
    <property type="match status" value="1"/>
</dbReference>
<reference evidence="2 3" key="1">
    <citation type="submission" date="2024-04" db="EMBL/GenBank/DDBJ databases">
        <title>Aurantiacibacter sp. DGU6 16S ribosomal RNA gene Genome sequencing and assembly.</title>
        <authorList>
            <person name="Park S."/>
        </authorList>
    </citation>
    <scope>NUCLEOTIDE SEQUENCE [LARGE SCALE GENOMIC DNA]</scope>
    <source>
        <strain evidence="2 3">DGU6</strain>
    </source>
</reference>
<dbReference type="InterPro" id="IPR029068">
    <property type="entry name" value="Glyas_Bleomycin-R_OHBP_Dase"/>
</dbReference>
<organism evidence="2 3">
    <name type="scientific">Aurantiacibacter gilvus</name>
    <dbReference type="NCBI Taxonomy" id="3139141"/>
    <lineage>
        <taxon>Bacteria</taxon>
        <taxon>Pseudomonadati</taxon>
        <taxon>Pseudomonadota</taxon>
        <taxon>Alphaproteobacteria</taxon>
        <taxon>Sphingomonadales</taxon>
        <taxon>Erythrobacteraceae</taxon>
        <taxon>Aurantiacibacter</taxon>
    </lineage>
</organism>
<feature type="domain" description="PhnB-like" evidence="1">
    <location>
        <begin position="4"/>
        <end position="119"/>
    </location>
</feature>
<evidence type="ECO:0000259" key="1">
    <source>
        <dbReference type="Pfam" id="PF06983"/>
    </source>
</evidence>
<dbReference type="Gene3D" id="3.10.180.10">
    <property type="entry name" value="2,3-Dihydroxybiphenyl 1,2-Dioxygenase, domain 1"/>
    <property type="match status" value="1"/>
</dbReference>
<dbReference type="EMBL" id="JBBYHV010000001">
    <property type="protein sequence ID" value="MEL1249779.1"/>
    <property type="molecule type" value="Genomic_DNA"/>
</dbReference>
<evidence type="ECO:0000313" key="2">
    <source>
        <dbReference type="EMBL" id="MEL1249779.1"/>
    </source>
</evidence>
<name>A0ABU9IBI9_9SPHN</name>
<dbReference type="InterPro" id="IPR028973">
    <property type="entry name" value="PhnB-like"/>
</dbReference>
<accession>A0ABU9IBI9</accession>
<evidence type="ECO:0000313" key="3">
    <source>
        <dbReference type="Proteomes" id="UP001497045"/>
    </source>
</evidence>
<protein>
    <submittedName>
        <fullName evidence="2">VOC family protein</fullName>
    </submittedName>
</protein>
<dbReference type="Pfam" id="PF06983">
    <property type="entry name" value="3-dmu-9_3-mt"/>
    <property type="match status" value="1"/>
</dbReference>
<sequence length="160" mass="17307">MSDKLAICLWLDGTAEEAAGFYCSLFPDSEIGSIEHSPGDYPGGKAGDVLTVTFTLLGQDVMGLNGGANTEFTDAVSFQVFTEDQEETDHYWDAPTASGGAEMACSWCKDRFGVRWQVIPRVLMQGLGHDDVAVRARVFEAMQQMVKIDHSAIEAAIAGH</sequence>
<dbReference type="PANTHER" id="PTHR33990">
    <property type="entry name" value="PROTEIN YJDN-RELATED"/>
    <property type="match status" value="1"/>
</dbReference>
<proteinExistence type="predicted"/>
<keyword evidence="3" id="KW-1185">Reference proteome</keyword>
<dbReference type="Proteomes" id="UP001497045">
    <property type="component" value="Unassembled WGS sequence"/>
</dbReference>
<comment type="caution">
    <text evidence="2">The sequence shown here is derived from an EMBL/GenBank/DDBJ whole genome shotgun (WGS) entry which is preliminary data.</text>
</comment>
<dbReference type="PIRSF" id="PIRSF021700">
    <property type="entry name" value="3_dmu_93_MTrfase"/>
    <property type="match status" value="1"/>
</dbReference>